<dbReference type="Proteomes" id="UP000483820">
    <property type="component" value="Chromosome III"/>
</dbReference>
<reference evidence="2 3" key="1">
    <citation type="submission" date="2019-12" db="EMBL/GenBank/DDBJ databases">
        <title>Chromosome-level assembly of the Caenorhabditis remanei genome.</title>
        <authorList>
            <person name="Teterina A.A."/>
            <person name="Willis J.H."/>
            <person name="Phillips P.C."/>
        </authorList>
    </citation>
    <scope>NUCLEOTIDE SEQUENCE [LARGE SCALE GENOMIC DNA]</scope>
    <source>
        <strain evidence="2 3">PX506</strain>
        <tissue evidence="2">Whole organism</tissue>
    </source>
</reference>
<evidence type="ECO:0000313" key="2">
    <source>
        <dbReference type="EMBL" id="KAF1762725.1"/>
    </source>
</evidence>
<feature type="signal peptide" evidence="1">
    <location>
        <begin position="1"/>
        <end position="24"/>
    </location>
</feature>
<keyword evidence="1" id="KW-0732">Signal</keyword>
<dbReference type="EMBL" id="WUAV01000003">
    <property type="protein sequence ID" value="KAF1762725.1"/>
    <property type="molecule type" value="Genomic_DNA"/>
</dbReference>
<protein>
    <submittedName>
        <fullName evidence="2">Uncharacterized protein</fullName>
    </submittedName>
</protein>
<dbReference type="GeneID" id="78775053"/>
<proteinExistence type="predicted"/>
<evidence type="ECO:0000256" key="1">
    <source>
        <dbReference type="SAM" id="SignalP"/>
    </source>
</evidence>
<name>A0A6A5H6K5_CAERE</name>
<dbReference type="RefSeq" id="XP_053587720.1">
    <property type="nucleotide sequence ID" value="XM_053728143.1"/>
</dbReference>
<dbReference type="AlphaFoldDB" id="A0A6A5H6K5"/>
<dbReference type="PANTHER" id="PTHR37959">
    <property type="entry name" value="PROTEIN CBG15758"/>
    <property type="match status" value="1"/>
</dbReference>
<dbReference type="PANTHER" id="PTHR37959:SF1">
    <property type="entry name" value="SECRETED PROTEIN"/>
    <property type="match status" value="1"/>
</dbReference>
<sequence length="130" mass="13882">MDSHIFLKMKACFVLMALIAVAAAQSGFGRRRSRESSSESNERRRFLQFSLGGLTQLPRGRMVCSADARFTVQIDGTTTTARCTDAAADMSTRCPGCCESVALAAGLTTDLAGAFPSNNGRSCICCLRSN</sequence>
<evidence type="ECO:0000313" key="3">
    <source>
        <dbReference type="Proteomes" id="UP000483820"/>
    </source>
</evidence>
<gene>
    <name evidence="2" type="ORF">GCK72_010987</name>
</gene>
<comment type="caution">
    <text evidence="2">The sequence shown here is derived from an EMBL/GenBank/DDBJ whole genome shotgun (WGS) entry which is preliminary data.</text>
</comment>
<dbReference type="KEGG" id="crq:GCK72_010987"/>
<organism evidence="2 3">
    <name type="scientific">Caenorhabditis remanei</name>
    <name type="common">Caenorhabditis vulgaris</name>
    <dbReference type="NCBI Taxonomy" id="31234"/>
    <lineage>
        <taxon>Eukaryota</taxon>
        <taxon>Metazoa</taxon>
        <taxon>Ecdysozoa</taxon>
        <taxon>Nematoda</taxon>
        <taxon>Chromadorea</taxon>
        <taxon>Rhabditida</taxon>
        <taxon>Rhabditina</taxon>
        <taxon>Rhabditomorpha</taxon>
        <taxon>Rhabditoidea</taxon>
        <taxon>Rhabditidae</taxon>
        <taxon>Peloderinae</taxon>
        <taxon>Caenorhabditis</taxon>
    </lineage>
</organism>
<accession>A0A6A5H6K5</accession>
<dbReference type="CTD" id="78775053"/>
<feature type="chain" id="PRO_5025330784" evidence="1">
    <location>
        <begin position="25"/>
        <end position="130"/>
    </location>
</feature>